<feature type="region of interest" description="Disordered" evidence="1">
    <location>
        <begin position="1074"/>
        <end position="1176"/>
    </location>
</feature>
<protein>
    <submittedName>
        <fullName evidence="2">Uncharacterized protein</fullName>
    </submittedName>
</protein>
<proteinExistence type="predicted"/>
<sequence>MSFVTSLPLTPPSKKSSQINRSISLASTAILSSSESSGTEDTAWATALQEARKAAGMFDPFAQSPASTNDGKSPPLPSPTNLASPAPLIPLFPGITTPSSAPFYVTHVRARAQDDSATFFDVFAPDIDTPSPIRLTRQLSFPALPSLPVTSMSTTWQQPQVVLEEDEGERRTPQIEHSFRLSDIRLPSSAGCSSASALGRPLGSPISLFRARNGSDASFNPSVSVLTLSESKRHSTVSCHTFGHSVEHSASLTVLYSKSPSPAISRSATPTIDAPFSTGLATSRLLPPVISPRMLRPLDDSPAVGGEKPRRRKGSGAAGAGTRSIYVHTPHAPPVPILPRPYPSFEDIKRARKNSAAKATDSPAPSSATCRSAYADVSDFDALSPTSQRSAVSHSDQNTPEIRLFSRLPKYADSPDTITDSGGSRRRYSNDPLQVVTTAFGSSDDGSPILAMAVTRPKPKAERAQGNKKARIVLPKRNASMLSLRTGAGVGPIIPGRSSSSFQEPPSPTSPSSAAPITAASSMPIPRISVSASTPLSKQPDAFSPVLSDQVVPVEEPCPEMVVTGCQDEHEGIVPKATKLLKNAKLSRRKQKNLRRSPSVCPASPPESVDVAQCSPLKRSASALSLLMKLDMGLFASTPKDGNKSRAPQVPPSPKDEPVLPIAIISRGNSILLDREEADRLEEVGGVGSVRARGRSASRAGDEEVGRVGVGVGVGVGGSSPPRKMVSMTDALVMGPDLHLIPDAAQNRQAEQQQQQQVPAIVATSSEGRKGWNPVPAALRSVKSFASMSLAGPRSPRKSSFGINVPLPTPPDERADPPSGRKKTTSNAPAKVSYGVMLDVAGALLALDGGRQRSHSANPNDVLTVPEAMLGLSASDGHDLGTSSSTQRSEQHVKSNASRHHPQAPATPPYEQEVSHQRTRTSPEQTPVNESALQLKLGPAFTTPSPAAAVRDIAWAGRPELITDSTSSSNMSAIELRRAFWNDDDERENDDRFRRTLAPESPSSGGGLTPTTSSSAQRSAKTPLRNGEVGLSKSSTMSSIRRYERDQYAWLRMQEESPTLPACDLPRSSSLGSAISTIPFPRASPGYGAPPARPRRSPLRASAKRSIGLASSALLQLQRSGSESGSGSGSGTSESDRDGRSYAMEDEEEEDNSTSDSSDPCKTPSPRSERRMVPVPMTPTSCKAAVVEADMLPLEAWLQWTG</sequence>
<evidence type="ECO:0000256" key="1">
    <source>
        <dbReference type="SAM" id="MobiDB-lite"/>
    </source>
</evidence>
<dbReference type="AlphaFoldDB" id="A0A8X7MWZ6"/>
<reference evidence="2" key="1">
    <citation type="submission" date="2016-04" db="EMBL/GenBank/DDBJ databases">
        <authorList>
            <person name="Nguyen H.D."/>
            <person name="Samba Siva P."/>
            <person name="Cullis J."/>
            <person name="Levesque C.A."/>
            <person name="Hambleton S."/>
        </authorList>
    </citation>
    <scope>NUCLEOTIDE SEQUENCE</scope>
    <source>
        <strain evidence="2">DAOMC 236426</strain>
    </source>
</reference>
<feature type="region of interest" description="Disordered" evidence="1">
    <location>
        <begin position="1"/>
        <end position="20"/>
    </location>
</feature>
<accession>A0A8X7MWZ6</accession>
<feature type="region of interest" description="Disordered" evidence="1">
    <location>
        <begin position="292"/>
        <end position="343"/>
    </location>
</feature>
<organism evidence="2 3">
    <name type="scientific">Tilletia controversa</name>
    <name type="common">dwarf bunt fungus</name>
    <dbReference type="NCBI Taxonomy" id="13291"/>
    <lineage>
        <taxon>Eukaryota</taxon>
        <taxon>Fungi</taxon>
        <taxon>Dikarya</taxon>
        <taxon>Basidiomycota</taxon>
        <taxon>Ustilaginomycotina</taxon>
        <taxon>Exobasidiomycetes</taxon>
        <taxon>Tilletiales</taxon>
        <taxon>Tilletiaceae</taxon>
        <taxon>Tilletia</taxon>
    </lineage>
</organism>
<feature type="compositionally biased region" description="Acidic residues" evidence="1">
    <location>
        <begin position="1144"/>
        <end position="1153"/>
    </location>
</feature>
<feature type="region of interest" description="Disordered" evidence="1">
    <location>
        <begin position="789"/>
        <end position="830"/>
    </location>
</feature>
<feature type="region of interest" description="Disordered" evidence="1">
    <location>
        <begin position="492"/>
        <end position="518"/>
    </location>
</feature>
<evidence type="ECO:0000313" key="3">
    <source>
        <dbReference type="Proteomes" id="UP000077684"/>
    </source>
</evidence>
<dbReference type="Proteomes" id="UP000077684">
    <property type="component" value="Unassembled WGS sequence"/>
</dbReference>
<feature type="region of interest" description="Disordered" evidence="1">
    <location>
        <begin position="637"/>
        <end position="659"/>
    </location>
</feature>
<feature type="region of interest" description="Disordered" evidence="1">
    <location>
        <begin position="351"/>
        <end position="370"/>
    </location>
</feature>
<name>A0A8X7MWZ6_9BASI</name>
<feature type="compositionally biased region" description="Low complexity" evidence="1">
    <location>
        <begin position="1081"/>
        <end position="1090"/>
    </location>
</feature>
<evidence type="ECO:0000313" key="2">
    <source>
        <dbReference type="EMBL" id="KAE8252401.1"/>
    </source>
</evidence>
<feature type="compositionally biased region" description="Low complexity" evidence="1">
    <location>
        <begin position="1099"/>
        <end position="1123"/>
    </location>
</feature>
<comment type="caution">
    <text evidence="2">The sequence shown here is derived from an EMBL/GenBank/DDBJ whole genome shotgun (WGS) entry which is preliminary data.</text>
</comment>
<feature type="region of interest" description="Disordered" evidence="1">
    <location>
        <begin position="873"/>
        <end position="929"/>
    </location>
</feature>
<gene>
    <name evidence="2" type="ORF">A4X06_0g2215</name>
</gene>
<dbReference type="EMBL" id="LWDE02000164">
    <property type="protein sequence ID" value="KAE8252401.1"/>
    <property type="molecule type" value="Genomic_DNA"/>
</dbReference>
<feature type="region of interest" description="Disordered" evidence="1">
    <location>
        <begin position="56"/>
        <end position="84"/>
    </location>
</feature>
<feature type="region of interest" description="Disordered" evidence="1">
    <location>
        <begin position="986"/>
        <end position="1039"/>
    </location>
</feature>
<feature type="region of interest" description="Disordered" evidence="1">
    <location>
        <begin position="410"/>
        <end position="429"/>
    </location>
</feature>
<reference evidence="2" key="2">
    <citation type="journal article" date="2019" name="IMA Fungus">
        <title>Genome sequencing and comparison of five Tilletia species to identify candidate genes for the detection of regulated species infecting wheat.</title>
        <authorList>
            <person name="Nguyen H.D.T."/>
            <person name="Sultana T."/>
            <person name="Kesanakurti P."/>
            <person name="Hambleton S."/>
        </authorList>
    </citation>
    <scope>NUCLEOTIDE SEQUENCE</scope>
    <source>
        <strain evidence="2">DAOMC 236426</strain>
    </source>
</reference>
<feature type="compositionally biased region" description="Pro residues" evidence="1">
    <location>
        <begin position="331"/>
        <end position="342"/>
    </location>
</feature>
<feature type="region of interest" description="Disordered" evidence="1">
    <location>
        <begin position="587"/>
        <end position="610"/>
    </location>
</feature>
<keyword evidence="3" id="KW-1185">Reference proteome</keyword>
<feature type="compositionally biased region" description="Low complexity" evidence="1">
    <location>
        <begin position="999"/>
        <end position="1015"/>
    </location>
</feature>
<feature type="compositionally biased region" description="Polar residues" evidence="1">
    <location>
        <begin position="920"/>
        <end position="929"/>
    </location>
</feature>
<feature type="compositionally biased region" description="Low complexity" evidence="1">
    <location>
        <begin position="498"/>
        <end position="518"/>
    </location>
</feature>